<feature type="region of interest" description="Disordered" evidence="1">
    <location>
        <begin position="131"/>
        <end position="190"/>
    </location>
</feature>
<proteinExistence type="predicted"/>
<feature type="compositionally biased region" description="Low complexity" evidence="1">
    <location>
        <begin position="165"/>
        <end position="177"/>
    </location>
</feature>
<protein>
    <submittedName>
        <fullName evidence="2">Uncharacterized protein</fullName>
    </submittedName>
</protein>
<feature type="region of interest" description="Disordered" evidence="1">
    <location>
        <begin position="207"/>
        <end position="267"/>
    </location>
</feature>
<evidence type="ECO:0000313" key="2">
    <source>
        <dbReference type="EMBL" id="CAD7284368.1"/>
    </source>
</evidence>
<feature type="compositionally biased region" description="Low complexity" evidence="1">
    <location>
        <begin position="401"/>
        <end position="421"/>
    </location>
</feature>
<feature type="compositionally biased region" description="Basic and acidic residues" evidence="1">
    <location>
        <begin position="228"/>
        <end position="238"/>
    </location>
</feature>
<dbReference type="AlphaFoldDB" id="A0A7R9C1S7"/>
<gene>
    <name evidence="2" type="ORF">NMOB1V02_LOCUS11975</name>
</gene>
<feature type="region of interest" description="Disordered" evidence="1">
    <location>
        <begin position="398"/>
        <end position="460"/>
    </location>
</feature>
<evidence type="ECO:0000313" key="3">
    <source>
        <dbReference type="Proteomes" id="UP000678499"/>
    </source>
</evidence>
<name>A0A7R9C1S7_9CRUS</name>
<sequence length="601" mass="66708">MQGVTRFRADQLVAAVLEELKNFATEHFKACFNTWIKRAEKYLQIGSDHIEMVSAQPLGILKLSMSAMSLGVAANPNQANFGSKSEVEERLMQSTPGTVLVLNEPTTPKPTIPSTPSKHFSSFATQIPTQDVASSTARLTTPPPRTTFIKRHQVEPSSGYLTFDGSSLGQSSGFSGSNNDHQEDPEDPEEHSVGLIIITKDSNATTLRPMTKQVTKAKVQIKSTKGTSDLEDKDRDFKDELDEQEPEKQNPTSKPKPKPAATEKTDSWKPMMIPYQHDADNNETKTIESMTQQELDLLYDLLERQKADLETFEDISRDSQKAFQDLSNTLKDTLNTVKKESFSSAETLAATTATKIISEKPVEYVKISKLDADQVRPAEFTLIIDPLSKPRIITVEKKTFKIPPNTTPKIPNNSTPKTPSTKPRKPSAPKPQITTITTRKPSTEPLKSSETSSSSAPTVPTDMRTMIAIKQTSSPPVRINKTASKQTVTSMVPKRRNSEEIWIKTLKPKSLPVWNAPDEQQELENESQMSKRSEDSVEDRIAKHFQIARENGLFDDELLQIGTSDKGDIIDLDDLLGSALESADLAIGNYKTEMNKDTTAF</sequence>
<dbReference type="Proteomes" id="UP000678499">
    <property type="component" value="Unassembled WGS sequence"/>
</dbReference>
<reference evidence="2" key="1">
    <citation type="submission" date="2020-11" db="EMBL/GenBank/DDBJ databases">
        <authorList>
            <person name="Tran Van P."/>
        </authorList>
    </citation>
    <scope>NUCLEOTIDE SEQUENCE</scope>
</reference>
<dbReference type="EMBL" id="OA889967">
    <property type="protein sequence ID" value="CAD7284368.1"/>
    <property type="molecule type" value="Genomic_DNA"/>
</dbReference>
<keyword evidence="3" id="KW-1185">Reference proteome</keyword>
<accession>A0A7R9C1S7</accession>
<dbReference type="EMBL" id="CAJPEX010007930">
    <property type="protein sequence ID" value="CAG0924520.1"/>
    <property type="molecule type" value="Genomic_DNA"/>
</dbReference>
<organism evidence="2">
    <name type="scientific">Notodromas monacha</name>
    <dbReference type="NCBI Taxonomy" id="399045"/>
    <lineage>
        <taxon>Eukaryota</taxon>
        <taxon>Metazoa</taxon>
        <taxon>Ecdysozoa</taxon>
        <taxon>Arthropoda</taxon>
        <taxon>Crustacea</taxon>
        <taxon>Oligostraca</taxon>
        <taxon>Ostracoda</taxon>
        <taxon>Podocopa</taxon>
        <taxon>Podocopida</taxon>
        <taxon>Cypridocopina</taxon>
        <taxon>Cypridoidea</taxon>
        <taxon>Cyprididae</taxon>
        <taxon>Notodromas</taxon>
    </lineage>
</organism>
<feature type="compositionally biased region" description="Low complexity" evidence="1">
    <location>
        <begin position="443"/>
        <end position="460"/>
    </location>
</feature>
<evidence type="ECO:0000256" key="1">
    <source>
        <dbReference type="SAM" id="MobiDB-lite"/>
    </source>
</evidence>